<dbReference type="Pfam" id="PF00561">
    <property type="entry name" value="Abhydrolase_1"/>
    <property type="match status" value="1"/>
</dbReference>
<name>A0A211Z2F6_9PROT</name>
<dbReference type="OrthoDB" id="9799612at2"/>
<dbReference type="GO" id="GO:0016787">
    <property type="term" value="F:hydrolase activity"/>
    <property type="evidence" value="ECO:0007669"/>
    <property type="project" value="UniProtKB-KW"/>
</dbReference>
<evidence type="ECO:0000313" key="3">
    <source>
        <dbReference type="EMBL" id="OWJ59425.1"/>
    </source>
</evidence>
<sequence>MTVVLHHRVDGTGTRPLVLVHGVGSYLEAWDGVVAALAPDFRMLRFDLRGHGRSERVRRRTEIDDFVGDLLHLVDREGFGRFDLAGFSLGGLIAQRTALAHPERVRRLVLLSTVAGRTAEEQQRVRDRLAALQAGEAGSHYDASLGRWLTEVFQAAHPELIRRLRERNAANDPECYAAAYRVLAETDLGDQLHLIQQPTLIATGADDQGSNPRMARFMHERIAGSRLEILPGLRHSILVEAPELVAGLMRGFLLSGDTEAGEAA</sequence>
<keyword evidence="1 3" id="KW-0378">Hydrolase</keyword>
<protein>
    <submittedName>
        <fullName evidence="3">Alpha/beta hydrolase</fullName>
    </submittedName>
</protein>
<dbReference type="EMBL" id="NHON01000121">
    <property type="protein sequence ID" value="OWJ59425.1"/>
    <property type="molecule type" value="Genomic_DNA"/>
</dbReference>
<dbReference type="InterPro" id="IPR029058">
    <property type="entry name" value="AB_hydrolase_fold"/>
</dbReference>
<evidence type="ECO:0000259" key="2">
    <source>
        <dbReference type="Pfam" id="PF00561"/>
    </source>
</evidence>
<dbReference type="Gene3D" id="3.40.50.1820">
    <property type="entry name" value="alpha/beta hydrolase"/>
    <property type="match status" value="1"/>
</dbReference>
<dbReference type="AlphaFoldDB" id="A0A211Z2F6"/>
<keyword evidence="4" id="KW-1185">Reference proteome</keyword>
<dbReference type="Proteomes" id="UP000196655">
    <property type="component" value="Unassembled WGS sequence"/>
</dbReference>
<dbReference type="PANTHER" id="PTHR43798">
    <property type="entry name" value="MONOACYLGLYCEROL LIPASE"/>
    <property type="match status" value="1"/>
</dbReference>
<comment type="caution">
    <text evidence="3">The sequence shown here is derived from an EMBL/GenBank/DDBJ whole genome shotgun (WGS) entry which is preliminary data.</text>
</comment>
<dbReference type="PRINTS" id="PR00111">
    <property type="entry name" value="ABHYDROLASE"/>
</dbReference>
<gene>
    <name evidence="3" type="ORF">BWR60_32515</name>
</gene>
<proteinExistence type="predicted"/>
<reference evidence="4" key="1">
    <citation type="submission" date="2017-05" db="EMBL/GenBank/DDBJ databases">
        <authorList>
            <person name="Macchi M."/>
            <person name="Festa S."/>
            <person name="Coppotelli B.M."/>
            <person name="Morelli I.S."/>
        </authorList>
    </citation>
    <scope>NUCLEOTIDE SEQUENCE [LARGE SCALE GENOMIC DNA]</scope>
    <source>
        <strain evidence="4">I</strain>
    </source>
</reference>
<dbReference type="PANTHER" id="PTHR43798:SF31">
    <property type="entry name" value="AB HYDROLASE SUPERFAMILY PROTEIN YCLE"/>
    <property type="match status" value="1"/>
</dbReference>
<dbReference type="SUPFAM" id="SSF53474">
    <property type="entry name" value="alpha/beta-Hydrolases"/>
    <property type="match status" value="1"/>
</dbReference>
<accession>A0A211Z2F6</accession>
<evidence type="ECO:0000313" key="4">
    <source>
        <dbReference type="Proteomes" id="UP000196655"/>
    </source>
</evidence>
<dbReference type="InterPro" id="IPR000073">
    <property type="entry name" value="AB_hydrolase_1"/>
</dbReference>
<dbReference type="RefSeq" id="WP_088156879.1">
    <property type="nucleotide sequence ID" value="NZ_NHON01000121.1"/>
</dbReference>
<evidence type="ECO:0000256" key="1">
    <source>
        <dbReference type="ARBA" id="ARBA00022801"/>
    </source>
</evidence>
<dbReference type="GO" id="GO:0016020">
    <property type="term" value="C:membrane"/>
    <property type="evidence" value="ECO:0007669"/>
    <property type="project" value="TreeGrafter"/>
</dbReference>
<dbReference type="InterPro" id="IPR050266">
    <property type="entry name" value="AB_hydrolase_sf"/>
</dbReference>
<feature type="domain" description="AB hydrolase-1" evidence="2">
    <location>
        <begin position="16"/>
        <end position="242"/>
    </location>
</feature>
<organism evidence="3 4">
    <name type="scientific">Inquilinus limosus</name>
    <dbReference type="NCBI Taxonomy" id="171674"/>
    <lineage>
        <taxon>Bacteria</taxon>
        <taxon>Pseudomonadati</taxon>
        <taxon>Pseudomonadota</taxon>
        <taxon>Alphaproteobacteria</taxon>
        <taxon>Rhodospirillales</taxon>
        <taxon>Rhodospirillaceae</taxon>
        <taxon>Inquilinus</taxon>
    </lineage>
</organism>